<feature type="compositionally biased region" description="Low complexity" evidence="1">
    <location>
        <begin position="467"/>
        <end position="482"/>
    </location>
</feature>
<evidence type="ECO:0000313" key="3">
    <source>
        <dbReference type="EMBL" id="ORZ38273.1"/>
    </source>
</evidence>
<dbReference type="STRING" id="765915.A0A1Y2HX27"/>
<evidence type="ECO:0000256" key="1">
    <source>
        <dbReference type="SAM" id="MobiDB-lite"/>
    </source>
</evidence>
<keyword evidence="4" id="KW-1185">Reference proteome</keyword>
<reference evidence="3 4" key="1">
    <citation type="submission" date="2016-07" db="EMBL/GenBank/DDBJ databases">
        <title>Pervasive Adenine N6-methylation of Active Genes in Fungi.</title>
        <authorList>
            <consortium name="DOE Joint Genome Institute"/>
            <person name="Mondo S.J."/>
            <person name="Dannebaum R.O."/>
            <person name="Kuo R.C."/>
            <person name="Labutti K."/>
            <person name="Haridas S."/>
            <person name="Kuo A."/>
            <person name="Salamov A."/>
            <person name="Ahrendt S.R."/>
            <person name="Lipzen A."/>
            <person name="Sullivan W."/>
            <person name="Andreopoulos W.B."/>
            <person name="Clum A."/>
            <person name="Lindquist E."/>
            <person name="Daum C."/>
            <person name="Ramamoorthy G.K."/>
            <person name="Gryganskyi A."/>
            <person name="Culley D."/>
            <person name="Magnuson J.K."/>
            <person name="James T.Y."/>
            <person name="O'Malley M.A."/>
            <person name="Stajich J.E."/>
            <person name="Spatafora J.W."/>
            <person name="Visel A."/>
            <person name="Grigoriev I.V."/>
        </authorList>
    </citation>
    <scope>NUCLEOTIDE SEQUENCE [LARGE SCALE GENOMIC DNA]</scope>
    <source>
        <strain evidence="3 4">PL171</strain>
    </source>
</reference>
<dbReference type="EMBL" id="MCFL01000009">
    <property type="protein sequence ID" value="ORZ38273.1"/>
    <property type="molecule type" value="Genomic_DNA"/>
</dbReference>
<dbReference type="AlphaFoldDB" id="A0A1Y2HX27"/>
<sequence length="1162" mass="126207">MGLDGHWAAIVKIQATWRMAMQRKKYMETCVSKTAAKVILEFRRKCLARAKFYERVLKQLEAHTSTVSLLRTTLVSTYASLHPSAAWHVHIHLPSASLPDRVRFMMKDVTPYQTYHAGRLACALGDRARVVYISPVANDPLVHVAMRYLARSTRYPRAVNRTQVLVPEVLAHVPLRAPLSLSAYASAGLLKKVKETLGGLGPREGVLAVMVPYLVDAYDVRVASLMGVPMLALGVGRQEYFASRVGYFELMAAVDKREMEVAAKCSDTDVAASVPATVVRGPLDGPRGVKLSPNWSATHKHVLGIEDEARVWIELAGLVLAHPKIARWMLKIRDEFGRRGVVVFHRKRVMFGKYVERLELHEVVEKIRAVPEAFTFMPPKCVVDAFGHPAQLYTLQQVAPEGGNATKVVKRNKAPIHLIRSNLGSVPGSVSGSRSSLVMPSAKGVSTITSAAAAKLASRLQTPQHDTSTSSPSPTRPTTTGSHHATLDLPASTTLPTPAYPTVSAYLSSFCKSGGIIEALIDHPNGQSSSASRTFFGIHIELHPTGELQVHATWESVPLHDFDQCLLVLPARQIPPDVLMAHTLKLTPVLIERGIIGHIVVEFLAYMNQQPAVDLYCIDVKPYWSETASLAGLAKIVMDARVDYPSVSGLTGKPLVRQRGRGDARVVGQGVVALGEYITDMSHLRPANLRMATQAKWLDMDRLNAVADQVVKEKDINTGEEARCAVLLSGWVSSVLKEVGWVTMNATLQACEAEMDDTMRRGVLFLGDPHKSALAVDRTVTQCIQSLRDALLLLHHRFQGSPLSEHTCNLHAVSDLLNRMQPVYGEIESPANPMLAAELDAITVDARMHRSLDPVPDTVTSDAYFASVLQDNVPWMKTATYAKLFAAPPAPAKDQEEQSPEAKRTAEDMYAAALLAQEIYNLGRKVAEFSKQGASMTKFNALLNAEIMDTEEKRRVRKKERKRDVKRSLRADREAAMRLAAGGMSVAEAEAAEEKDKAAQRRKSVAQTKGGGKGDEAKQQQQQQQQQPSVGTGSVSGGSGPQIVVDRSHQAAAARRGGDNNDDSDSDSDSSDSSADDGPLSRSSGNTRSPVELLGAGGGGIGGAVSANSVFSSATLGPPTSSQGKLGNNNVLKLMRGMFERVQEKVASSHHVEHQQEHGSGV</sequence>
<dbReference type="PANTHER" id="PTHR14465">
    <property type="entry name" value="IQ DOMAIN-CONTAINING PROTEIN H"/>
    <property type="match status" value="1"/>
</dbReference>
<feature type="region of interest" description="Disordered" evidence="1">
    <location>
        <begin position="1143"/>
        <end position="1162"/>
    </location>
</feature>
<comment type="caution">
    <text evidence="3">The sequence shown here is derived from an EMBL/GenBank/DDBJ whole genome shotgun (WGS) entry which is preliminary data.</text>
</comment>
<accession>A0A1Y2HX27</accession>
<organism evidence="3 4">
    <name type="scientific">Catenaria anguillulae PL171</name>
    <dbReference type="NCBI Taxonomy" id="765915"/>
    <lineage>
        <taxon>Eukaryota</taxon>
        <taxon>Fungi</taxon>
        <taxon>Fungi incertae sedis</taxon>
        <taxon>Blastocladiomycota</taxon>
        <taxon>Blastocladiomycetes</taxon>
        <taxon>Blastocladiales</taxon>
        <taxon>Catenariaceae</taxon>
        <taxon>Catenaria</taxon>
    </lineage>
</organism>
<feature type="compositionally biased region" description="Basic and acidic residues" evidence="1">
    <location>
        <begin position="1150"/>
        <end position="1162"/>
    </location>
</feature>
<evidence type="ECO:0000259" key="2">
    <source>
        <dbReference type="Pfam" id="PF24923"/>
    </source>
</evidence>
<protein>
    <recommendedName>
        <fullName evidence="2">IQCH-like ATP-grasp domain-containing protein</fullName>
    </recommendedName>
</protein>
<evidence type="ECO:0000313" key="4">
    <source>
        <dbReference type="Proteomes" id="UP000193411"/>
    </source>
</evidence>
<dbReference type="OrthoDB" id="5551092at2759"/>
<dbReference type="Pfam" id="PF24923">
    <property type="entry name" value="ATP-grasp_IQCH"/>
    <property type="match status" value="1"/>
</dbReference>
<feature type="domain" description="IQCH-like ATP-grasp" evidence="2">
    <location>
        <begin position="497"/>
        <end position="643"/>
    </location>
</feature>
<dbReference type="PANTHER" id="PTHR14465:SF0">
    <property type="entry name" value="IQ DOMAIN-CONTAINING PROTEIN H"/>
    <property type="match status" value="1"/>
</dbReference>
<name>A0A1Y2HX27_9FUNG</name>
<feature type="region of interest" description="Disordered" evidence="1">
    <location>
        <begin position="457"/>
        <end position="493"/>
    </location>
</feature>
<proteinExistence type="predicted"/>
<dbReference type="InterPro" id="IPR056855">
    <property type="entry name" value="ATP-grasp_IQCH"/>
</dbReference>
<feature type="region of interest" description="Disordered" evidence="1">
    <location>
        <begin position="987"/>
        <end position="1095"/>
    </location>
</feature>
<feature type="compositionally biased region" description="Low complexity" evidence="1">
    <location>
        <begin position="1019"/>
        <end position="1033"/>
    </location>
</feature>
<dbReference type="InterPro" id="IPR038752">
    <property type="entry name" value="IQCH"/>
</dbReference>
<dbReference type="Proteomes" id="UP000193411">
    <property type="component" value="Unassembled WGS sequence"/>
</dbReference>
<feature type="compositionally biased region" description="Acidic residues" evidence="1">
    <location>
        <begin position="1060"/>
        <end position="1070"/>
    </location>
</feature>
<gene>
    <name evidence="3" type="ORF">BCR44DRAFT_60006</name>
</gene>
<dbReference type="PROSITE" id="PS50096">
    <property type="entry name" value="IQ"/>
    <property type="match status" value="1"/>
</dbReference>